<keyword evidence="2" id="KW-1185">Reference proteome</keyword>
<organism evidence="1 2">
    <name type="scientific">Rhamnella rubrinervis</name>
    <dbReference type="NCBI Taxonomy" id="2594499"/>
    <lineage>
        <taxon>Eukaryota</taxon>
        <taxon>Viridiplantae</taxon>
        <taxon>Streptophyta</taxon>
        <taxon>Embryophyta</taxon>
        <taxon>Tracheophyta</taxon>
        <taxon>Spermatophyta</taxon>
        <taxon>Magnoliopsida</taxon>
        <taxon>eudicotyledons</taxon>
        <taxon>Gunneridae</taxon>
        <taxon>Pentapetalae</taxon>
        <taxon>rosids</taxon>
        <taxon>fabids</taxon>
        <taxon>Rosales</taxon>
        <taxon>Rhamnaceae</taxon>
        <taxon>rhamnoid group</taxon>
        <taxon>Rhamneae</taxon>
        <taxon>Rhamnella</taxon>
    </lineage>
</organism>
<dbReference type="AlphaFoldDB" id="A0A8K0DT15"/>
<dbReference type="EMBL" id="VOIH02000011">
    <property type="protein sequence ID" value="KAF3433579.1"/>
    <property type="molecule type" value="Genomic_DNA"/>
</dbReference>
<gene>
    <name evidence="1" type="ORF">FNV43_RR24681</name>
</gene>
<comment type="caution">
    <text evidence="1">The sequence shown here is derived from an EMBL/GenBank/DDBJ whole genome shotgun (WGS) entry which is preliminary data.</text>
</comment>
<evidence type="ECO:0000313" key="1">
    <source>
        <dbReference type="EMBL" id="KAF3433579.1"/>
    </source>
</evidence>
<evidence type="ECO:0000313" key="2">
    <source>
        <dbReference type="Proteomes" id="UP000796880"/>
    </source>
</evidence>
<dbReference type="Proteomes" id="UP000796880">
    <property type="component" value="Unassembled WGS sequence"/>
</dbReference>
<protein>
    <submittedName>
        <fullName evidence="1">Uncharacterized protein</fullName>
    </submittedName>
</protein>
<sequence length="80" mass="9444">MLRGFSCYELLEIRMSPPLHLELGLRLFLITRDYFLKEDPWDIISIGSSSTRGMYKLIYVWFMGFSLCSPLTRKALIYDD</sequence>
<proteinExistence type="predicted"/>
<accession>A0A8K0DT15</accession>
<name>A0A8K0DT15_9ROSA</name>
<reference evidence="1" key="1">
    <citation type="submission" date="2020-03" db="EMBL/GenBank/DDBJ databases">
        <title>A high-quality chromosome-level genome assembly of a woody plant with both climbing and erect habits, Rhamnella rubrinervis.</title>
        <authorList>
            <person name="Lu Z."/>
            <person name="Yang Y."/>
            <person name="Zhu X."/>
            <person name="Sun Y."/>
        </authorList>
    </citation>
    <scope>NUCLEOTIDE SEQUENCE</scope>
    <source>
        <strain evidence="1">BYM</strain>
        <tissue evidence="1">Leaf</tissue>
    </source>
</reference>